<dbReference type="NCBIfam" id="TIGR02135">
    <property type="entry name" value="phoU_full"/>
    <property type="match status" value="1"/>
</dbReference>
<dbReference type="Gene3D" id="1.20.58.220">
    <property type="entry name" value="Phosphate transport system protein phou homolog 2, domain 2"/>
    <property type="match status" value="2"/>
</dbReference>
<dbReference type="STRING" id="75379.Tint_1718"/>
<feature type="domain" description="PhoU" evidence="9">
    <location>
        <begin position="128"/>
        <end position="212"/>
    </location>
</feature>
<dbReference type="GO" id="GO:0045936">
    <property type="term" value="P:negative regulation of phosphate metabolic process"/>
    <property type="evidence" value="ECO:0007669"/>
    <property type="project" value="InterPro"/>
</dbReference>
<evidence type="ECO:0000256" key="8">
    <source>
        <dbReference type="PIRNR" id="PIRNR003107"/>
    </source>
</evidence>
<keyword evidence="5 8" id="KW-0963">Cytoplasm</keyword>
<sequence length="239" mass="26576">MDDKPHLSTQFDAEINAVSTRVLEMGGQVESQLAQAIYSLRHLDVEAARTVLQVEKRVNQMEVDIDADITQIIAKRQPTARDLRLLVAISKAIANLERAGDEAARIARMARDIVESGTPMTIGISDLQHASDLAIEQMRKSLDAFARLDEKAAVDIVESDFRIDEEFDGFTRKVITYVMEDPRAISTMLDLMFVAKAIERIGDHAKNIAELVIYIVRGTDVRHNKEAFREVAGSLGSAL</sequence>
<evidence type="ECO:0000256" key="2">
    <source>
        <dbReference type="ARBA" id="ARBA00008107"/>
    </source>
</evidence>
<feature type="domain" description="PhoU" evidence="9">
    <location>
        <begin position="22"/>
        <end position="109"/>
    </location>
</feature>
<name>D5X1U2_THIK1</name>
<keyword evidence="4 8" id="KW-0813">Transport</keyword>
<proteinExistence type="inferred from homology"/>
<comment type="similarity">
    <text evidence="2 8">Belongs to the PhoU family.</text>
</comment>
<dbReference type="Pfam" id="PF01895">
    <property type="entry name" value="PhoU"/>
    <property type="match status" value="2"/>
</dbReference>
<evidence type="ECO:0000256" key="6">
    <source>
        <dbReference type="ARBA" id="ARBA00022592"/>
    </source>
</evidence>
<dbReference type="FunFam" id="1.20.58.220:FF:000004">
    <property type="entry name" value="Phosphate-specific transport system accessory protein PhoU"/>
    <property type="match status" value="1"/>
</dbReference>
<dbReference type="InterPro" id="IPR038078">
    <property type="entry name" value="PhoU-like_sf"/>
</dbReference>
<evidence type="ECO:0000259" key="9">
    <source>
        <dbReference type="Pfam" id="PF01895"/>
    </source>
</evidence>
<comment type="function">
    <text evidence="7 8">Plays a role in the regulation of phosphate uptake.</text>
</comment>
<protein>
    <recommendedName>
        <fullName evidence="8">Phosphate-specific transport system accessory protein PhoU</fullName>
    </recommendedName>
</protein>
<organism evidence="10">
    <name type="scientific">Thiomonas intermedia (strain K12)</name>
    <name type="common">Thiobacillus intermedius</name>
    <dbReference type="NCBI Taxonomy" id="75379"/>
    <lineage>
        <taxon>Bacteria</taxon>
        <taxon>Pseudomonadati</taxon>
        <taxon>Pseudomonadota</taxon>
        <taxon>Betaproteobacteria</taxon>
        <taxon>Burkholderiales</taxon>
        <taxon>Thiomonas</taxon>
    </lineage>
</organism>
<dbReference type="GO" id="GO:0006817">
    <property type="term" value="P:phosphate ion transport"/>
    <property type="evidence" value="ECO:0007669"/>
    <property type="project" value="UniProtKB-KW"/>
</dbReference>
<dbReference type="GO" id="GO:0005737">
    <property type="term" value="C:cytoplasm"/>
    <property type="evidence" value="ECO:0007669"/>
    <property type="project" value="UniProtKB-SubCell"/>
</dbReference>
<dbReference type="eggNOG" id="COG0704">
    <property type="taxonomic scope" value="Bacteria"/>
</dbReference>
<dbReference type="InterPro" id="IPR028366">
    <property type="entry name" value="PhoU"/>
</dbReference>
<dbReference type="KEGG" id="tin:Tint_1718"/>
<comment type="subunit">
    <text evidence="3 8">Homodimer.</text>
</comment>
<evidence type="ECO:0000256" key="3">
    <source>
        <dbReference type="ARBA" id="ARBA00011738"/>
    </source>
</evidence>
<dbReference type="EMBL" id="CP002021">
    <property type="protein sequence ID" value="ADG31088.1"/>
    <property type="molecule type" value="Genomic_DNA"/>
</dbReference>
<evidence type="ECO:0000256" key="1">
    <source>
        <dbReference type="ARBA" id="ARBA00004496"/>
    </source>
</evidence>
<evidence type="ECO:0000313" key="10">
    <source>
        <dbReference type="EMBL" id="ADG31088.1"/>
    </source>
</evidence>
<dbReference type="PIRSF" id="PIRSF003107">
    <property type="entry name" value="PhoU"/>
    <property type="match status" value="1"/>
</dbReference>
<dbReference type="PANTHER" id="PTHR42930">
    <property type="entry name" value="PHOSPHATE-SPECIFIC TRANSPORT SYSTEM ACCESSORY PROTEIN PHOU"/>
    <property type="match status" value="1"/>
</dbReference>
<evidence type="ECO:0000256" key="7">
    <source>
        <dbReference type="ARBA" id="ARBA00056181"/>
    </source>
</evidence>
<dbReference type="AlphaFoldDB" id="D5X1U2"/>
<dbReference type="SUPFAM" id="SSF109755">
    <property type="entry name" value="PhoU-like"/>
    <property type="match status" value="1"/>
</dbReference>
<dbReference type="HOGENOM" id="CLU_078518_2_1_4"/>
<keyword evidence="6 8" id="KW-0592">Phosphate transport</keyword>
<dbReference type="GO" id="GO:0030643">
    <property type="term" value="P:intracellular phosphate ion homeostasis"/>
    <property type="evidence" value="ECO:0007669"/>
    <property type="project" value="InterPro"/>
</dbReference>
<evidence type="ECO:0000256" key="4">
    <source>
        <dbReference type="ARBA" id="ARBA00022448"/>
    </source>
</evidence>
<reference evidence="10" key="1">
    <citation type="submission" date="2010-04" db="EMBL/GenBank/DDBJ databases">
        <title>Complete sequence of Thiomonas intermedia K12.</title>
        <authorList>
            <consortium name="US DOE Joint Genome Institute"/>
            <person name="Lucas S."/>
            <person name="Copeland A."/>
            <person name="Lapidus A."/>
            <person name="Cheng J.-F."/>
            <person name="Bruce D."/>
            <person name="Goodwin L."/>
            <person name="Pitluck S."/>
            <person name="Davenport K."/>
            <person name="Detter J.C."/>
            <person name="Han C."/>
            <person name="Tapia R."/>
            <person name="Land M."/>
            <person name="Hauser L."/>
            <person name="Kyrpides N."/>
            <person name="Ovchinnikova G."/>
            <person name="Kerfeld C.A."/>
            <person name="Cannon G.C."/>
            <person name="Heinhorst S."/>
            <person name="Woyke T."/>
        </authorList>
    </citation>
    <scope>NUCLEOTIDE SEQUENCE [LARGE SCALE GENOMIC DNA]</scope>
    <source>
        <strain evidence="10">K12</strain>
    </source>
</reference>
<accession>D5X1U2</accession>
<dbReference type="PANTHER" id="PTHR42930:SF3">
    <property type="entry name" value="PHOSPHATE-SPECIFIC TRANSPORT SYSTEM ACCESSORY PROTEIN PHOU"/>
    <property type="match status" value="1"/>
</dbReference>
<gene>
    <name evidence="10" type="ordered locus">Tint_1718</name>
</gene>
<comment type="subcellular location">
    <subcellularLocation>
        <location evidence="1 8">Cytoplasm</location>
    </subcellularLocation>
</comment>
<evidence type="ECO:0000256" key="5">
    <source>
        <dbReference type="ARBA" id="ARBA00022490"/>
    </source>
</evidence>
<dbReference type="InterPro" id="IPR026022">
    <property type="entry name" value="PhoU_dom"/>
</dbReference>
<dbReference type="BioCyc" id="TINT75379:TINT_RS08615-MONOMER"/>